<dbReference type="InterPro" id="IPR050832">
    <property type="entry name" value="Bact_Acetyltransf"/>
</dbReference>
<sequence length="161" mass="17718">MTGVTEKITSVDPDSEPARAMLDALWGEIQRRYGFTAPNPMGADLFAEPPGRFWLATVDDIPVGSVGITAHTETALELDAMYVTPEVRGTGTAQRLLAAAEEYASSLGYQAIRLRTGEPQPESVRFYEKAGYRRIPRFGKWLEDDTAWCFEKALSTPAETG</sequence>
<dbReference type="InterPro" id="IPR016181">
    <property type="entry name" value="Acyl_CoA_acyltransferase"/>
</dbReference>
<dbReference type="AlphaFoldDB" id="A0A4Q7L1K8"/>
<name>A0A4Q7L1K8_9PSEU</name>
<evidence type="ECO:0000256" key="1">
    <source>
        <dbReference type="ARBA" id="ARBA00022679"/>
    </source>
</evidence>
<feature type="domain" description="N-acetyltransferase" evidence="3">
    <location>
        <begin position="6"/>
        <end position="155"/>
    </location>
</feature>
<evidence type="ECO:0000259" key="3">
    <source>
        <dbReference type="PROSITE" id="PS51186"/>
    </source>
</evidence>
<dbReference type="Proteomes" id="UP000294257">
    <property type="component" value="Unassembled WGS sequence"/>
</dbReference>
<dbReference type="PANTHER" id="PTHR43877:SF2">
    <property type="entry name" value="AMINOALKYLPHOSPHONATE N-ACETYLTRANSFERASE-RELATED"/>
    <property type="match status" value="1"/>
</dbReference>
<evidence type="ECO:0000256" key="2">
    <source>
        <dbReference type="ARBA" id="ARBA00023315"/>
    </source>
</evidence>
<accession>A0A4Q7L1K8</accession>
<dbReference type="CDD" id="cd04301">
    <property type="entry name" value="NAT_SF"/>
    <property type="match status" value="1"/>
</dbReference>
<organism evidence="4 5">
    <name type="scientific">Herbihabitans rhizosphaerae</name>
    <dbReference type="NCBI Taxonomy" id="1872711"/>
    <lineage>
        <taxon>Bacteria</taxon>
        <taxon>Bacillati</taxon>
        <taxon>Actinomycetota</taxon>
        <taxon>Actinomycetes</taxon>
        <taxon>Pseudonocardiales</taxon>
        <taxon>Pseudonocardiaceae</taxon>
        <taxon>Herbihabitans</taxon>
    </lineage>
</organism>
<dbReference type="InterPro" id="IPR000182">
    <property type="entry name" value="GNAT_dom"/>
</dbReference>
<dbReference type="GO" id="GO:0016747">
    <property type="term" value="F:acyltransferase activity, transferring groups other than amino-acyl groups"/>
    <property type="evidence" value="ECO:0007669"/>
    <property type="project" value="InterPro"/>
</dbReference>
<evidence type="ECO:0000313" key="5">
    <source>
        <dbReference type="Proteomes" id="UP000294257"/>
    </source>
</evidence>
<reference evidence="4 5" key="1">
    <citation type="submission" date="2019-02" db="EMBL/GenBank/DDBJ databases">
        <title>Genomic Encyclopedia of Type Strains, Phase IV (KMG-IV): sequencing the most valuable type-strain genomes for metagenomic binning, comparative biology and taxonomic classification.</title>
        <authorList>
            <person name="Goeker M."/>
        </authorList>
    </citation>
    <scope>NUCLEOTIDE SEQUENCE [LARGE SCALE GENOMIC DNA]</scope>
    <source>
        <strain evidence="4 5">DSM 101727</strain>
    </source>
</reference>
<keyword evidence="2" id="KW-0012">Acyltransferase</keyword>
<dbReference type="EMBL" id="SGWQ01000002">
    <property type="protein sequence ID" value="RZS43399.1"/>
    <property type="molecule type" value="Genomic_DNA"/>
</dbReference>
<keyword evidence="1 4" id="KW-0808">Transferase</keyword>
<proteinExistence type="predicted"/>
<dbReference type="SUPFAM" id="SSF55729">
    <property type="entry name" value="Acyl-CoA N-acyltransferases (Nat)"/>
    <property type="match status" value="1"/>
</dbReference>
<dbReference type="PROSITE" id="PS51186">
    <property type="entry name" value="GNAT"/>
    <property type="match status" value="1"/>
</dbReference>
<dbReference type="PANTHER" id="PTHR43877">
    <property type="entry name" value="AMINOALKYLPHOSPHONATE N-ACETYLTRANSFERASE-RELATED-RELATED"/>
    <property type="match status" value="1"/>
</dbReference>
<dbReference type="OrthoDB" id="70840at2"/>
<gene>
    <name evidence="4" type="ORF">EV193_102378</name>
</gene>
<dbReference type="Gene3D" id="3.40.630.30">
    <property type="match status" value="1"/>
</dbReference>
<dbReference type="Pfam" id="PF00583">
    <property type="entry name" value="Acetyltransf_1"/>
    <property type="match status" value="1"/>
</dbReference>
<keyword evidence="5" id="KW-1185">Reference proteome</keyword>
<protein>
    <submittedName>
        <fullName evidence="4">Putative acetyltransferase</fullName>
    </submittedName>
</protein>
<evidence type="ECO:0000313" key="4">
    <source>
        <dbReference type="EMBL" id="RZS43399.1"/>
    </source>
</evidence>
<comment type="caution">
    <text evidence="4">The sequence shown here is derived from an EMBL/GenBank/DDBJ whole genome shotgun (WGS) entry which is preliminary data.</text>
</comment>